<dbReference type="InterPro" id="IPR011990">
    <property type="entry name" value="TPR-like_helical_dom_sf"/>
</dbReference>
<evidence type="ECO:0000256" key="2">
    <source>
        <dbReference type="PROSITE-ProRule" id="PRU00708"/>
    </source>
</evidence>
<dbReference type="NCBIfam" id="TIGR00756">
    <property type="entry name" value="PPR"/>
    <property type="match status" value="3"/>
</dbReference>
<dbReference type="Proteomes" id="UP000813463">
    <property type="component" value="Chromosome 4"/>
</dbReference>
<dbReference type="PANTHER" id="PTHR47926">
    <property type="entry name" value="PENTATRICOPEPTIDE REPEAT-CONTAINING PROTEIN"/>
    <property type="match status" value="1"/>
</dbReference>
<evidence type="ECO:0000256" key="1">
    <source>
        <dbReference type="ARBA" id="ARBA00022737"/>
    </source>
</evidence>
<dbReference type="PROSITE" id="PS51375">
    <property type="entry name" value="PPR"/>
    <property type="match status" value="2"/>
</dbReference>
<reference evidence="3" key="1">
    <citation type="journal article" date="2021" name="Nat. Commun.">
        <title>Genomic analyses provide insights into spinach domestication and the genetic basis of agronomic traits.</title>
        <authorList>
            <person name="Cai X."/>
            <person name="Sun X."/>
            <person name="Xu C."/>
            <person name="Sun H."/>
            <person name="Wang X."/>
            <person name="Ge C."/>
            <person name="Zhang Z."/>
            <person name="Wang Q."/>
            <person name="Fei Z."/>
            <person name="Jiao C."/>
            <person name="Wang Q."/>
        </authorList>
    </citation>
    <scope>NUCLEOTIDE SEQUENCE [LARGE SCALE GENOMIC DNA]</scope>
    <source>
        <strain evidence="3">cv. Varoflay</strain>
    </source>
</reference>
<name>A0ABM3RNX4_SPIOL</name>
<reference evidence="4" key="2">
    <citation type="submission" date="2025-08" db="UniProtKB">
        <authorList>
            <consortium name="RefSeq"/>
        </authorList>
    </citation>
    <scope>IDENTIFICATION</scope>
    <source>
        <tissue evidence="4">Leaf</tissue>
    </source>
</reference>
<dbReference type="InterPro" id="IPR046960">
    <property type="entry name" value="PPR_At4g14850-like_plant"/>
</dbReference>
<accession>A0ABM3RNX4</accession>
<dbReference type="GeneID" id="130471296"/>
<organism evidence="3 4">
    <name type="scientific">Spinacia oleracea</name>
    <name type="common">Spinach</name>
    <dbReference type="NCBI Taxonomy" id="3562"/>
    <lineage>
        <taxon>Eukaryota</taxon>
        <taxon>Viridiplantae</taxon>
        <taxon>Streptophyta</taxon>
        <taxon>Embryophyta</taxon>
        <taxon>Tracheophyta</taxon>
        <taxon>Spermatophyta</taxon>
        <taxon>Magnoliopsida</taxon>
        <taxon>eudicotyledons</taxon>
        <taxon>Gunneridae</taxon>
        <taxon>Pentapetalae</taxon>
        <taxon>Caryophyllales</taxon>
        <taxon>Chenopodiaceae</taxon>
        <taxon>Chenopodioideae</taxon>
        <taxon>Anserineae</taxon>
        <taxon>Spinacia</taxon>
    </lineage>
</organism>
<evidence type="ECO:0000313" key="3">
    <source>
        <dbReference type="Proteomes" id="UP000813463"/>
    </source>
</evidence>
<feature type="repeat" description="PPR" evidence="2">
    <location>
        <begin position="57"/>
        <end position="87"/>
    </location>
</feature>
<keyword evidence="3" id="KW-1185">Reference proteome</keyword>
<dbReference type="Pfam" id="PF01535">
    <property type="entry name" value="PPR"/>
    <property type="match status" value="2"/>
</dbReference>
<dbReference type="InterPro" id="IPR002885">
    <property type="entry name" value="PPR_rpt"/>
</dbReference>
<feature type="repeat" description="PPR" evidence="2">
    <location>
        <begin position="22"/>
        <end position="56"/>
    </location>
</feature>
<keyword evidence="1" id="KW-0677">Repeat</keyword>
<dbReference type="Pfam" id="PF13041">
    <property type="entry name" value="PPR_2"/>
    <property type="match status" value="1"/>
</dbReference>
<evidence type="ECO:0000313" key="4">
    <source>
        <dbReference type="RefSeq" id="XP_056697316.1"/>
    </source>
</evidence>
<gene>
    <name evidence="4" type="primary">LOC130471296</name>
</gene>
<proteinExistence type="predicted"/>
<dbReference type="RefSeq" id="XP_056697316.1">
    <property type="nucleotide sequence ID" value="XM_056841338.1"/>
</dbReference>
<sequence length="155" mass="17727">MYCKCGELESARKVFDKRPRRNLITWSAIMGGYGMHGNVDEVFFLFDTMLIAGVWPDEVMFTTILTACSHGGRVKEGEEYFEMMVEIFHIRPTKEHCSCMVDMLGRAGKIEEARGIIESMEMEPDACLWRAFLGACKIQGKSEITVRGKLWRLTD</sequence>
<protein>
    <submittedName>
        <fullName evidence="4">Pentatricopeptide repeat-containing protein At5g48910-like</fullName>
    </submittedName>
</protein>
<dbReference type="Gene3D" id="1.25.40.10">
    <property type="entry name" value="Tetratricopeptide repeat domain"/>
    <property type="match status" value="1"/>
</dbReference>